<sequence>MTGASGTNAANAAKDAARLTVLSIGPQVTVQDGGRPGHIAQGLSRGGAADPLALLEAAAVLGLAQPGPGLELAGFGGRFRAGADLRLALTGAPMQAEIEGQRLDWNRAHWLRAGQVLSIGGATAGQYGYLTFAAPLRAPLLLGSPSAHLAAGLGSVLRAGDVLEFGPDPDPALPMIALAVADRFSGGSLRIAPGPQTGLFDASCRARLAETDFRRGAQANRQGMRLEHPGAGFSTAAAAGLVSDFVGPGDVQMTGDGLPYILLAECQTIGGYPRIGTVIGADIPRASQSGPGAPLRFHWVTTDEADRLRPDPQAMLAALRRTARPVIRDPATIPDLLAYQLVGGVTAGDDLDRGK</sequence>
<dbReference type="GO" id="GO:0005524">
    <property type="term" value="F:ATP binding"/>
    <property type="evidence" value="ECO:0007669"/>
    <property type="project" value="UniProtKB-KW"/>
</dbReference>
<dbReference type="SUPFAM" id="SSF50891">
    <property type="entry name" value="Cyclophilin-like"/>
    <property type="match status" value="1"/>
</dbReference>
<dbReference type="EMBL" id="JAESVN010000001">
    <property type="protein sequence ID" value="MBL4916243.1"/>
    <property type="molecule type" value="Genomic_DNA"/>
</dbReference>
<organism evidence="5 6">
    <name type="scientific">Szabonella alba</name>
    <dbReference type="NCBI Taxonomy" id="2804194"/>
    <lineage>
        <taxon>Bacteria</taxon>
        <taxon>Pseudomonadati</taxon>
        <taxon>Pseudomonadota</taxon>
        <taxon>Alphaproteobacteria</taxon>
        <taxon>Rhodobacterales</taxon>
        <taxon>Paracoccaceae</taxon>
        <taxon>Szabonella</taxon>
    </lineage>
</organism>
<protein>
    <submittedName>
        <fullName evidence="5">Urea amidolyase</fullName>
    </submittedName>
</protein>
<dbReference type="Proteomes" id="UP000648908">
    <property type="component" value="Unassembled WGS sequence"/>
</dbReference>
<keyword evidence="1" id="KW-0547">Nucleotide-binding</keyword>
<dbReference type="PANTHER" id="PTHR43309:SF3">
    <property type="entry name" value="5-OXOPROLINASE SUBUNIT C"/>
    <property type="match status" value="1"/>
</dbReference>
<name>A0A8K0V9Q2_9RHOB</name>
<keyword evidence="3" id="KW-0067">ATP-binding</keyword>
<dbReference type="InterPro" id="IPR029000">
    <property type="entry name" value="Cyclophilin-like_dom_sf"/>
</dbReference>
<dbReference type="InterPro" id="IPR052708">
    <property type="entry name" value="PxpC"/>
</dbReference>
<dbReference type="Gene3D" id="2.40.100.10">
    <property type="entry name" value="Cyclophilin-like"/>
    <property type="match status" value="1"/>
</dbReference>
<dbReference type="RefSeq" id="WP_202686908.1">
    <property type="nucleotide sequence ID" value="NZ_JAESVN010000001.1"/>
</dbReference>
<keyword evidence="2" id="KW-0378">Hydrolase</keyword>
<dbReference type="Pfam" id="PF02626">
    <property type="entry name" value="CT_A_B"/>
    <property type="match status" value="1"/>
</dbReference>
<dbReference type="GO" id="GO:0016787">
    <property type="term" value="F:hydrolase activity"/>
    <property type="evidence" value="ECO:0007669"/>
    <property type="project" value="UniProtKB-KW"/>
</dbReference>
<evidence type="ECO:0000313" key="6">
    <source>
        <dbReference type="Proteomes" id="UP000648908"/>
    </source>
</evidence>
<gene>
    <name evidence="5" type="ORF">JL811_03330</name>
</gene>
<proteinExistence type="predicted"/>
<keyword evidence="6" id="KW-1185">Reference proteome</keyword>
<dbReference type="AlphaFoldDB" id="A0A8K0V9Q2"/>
<accession>A0A8K0V9Q2</accession>
<feature type="domain" description="Carboxyltransferase" evidence="4">
    <location>
        <begin position="40"/>
        <end position="315"/>
    </location>
</feature>
<evidence type="ECO:0000313" key="5">
    <source>
        <dbReference type="EMBL" id="MBL4916243.1"/>
    </source>
</evidence>
<comment type="caution">
    <text evidence="5">The sequence shown here is derived from an EMBL/GenBank/DDBJ whole genome shotgun (WGS) entry which is preliminary data.</text>
</comment>
<dbReference type="SMART" id="SM00797">
    <property type="entry name" value="AHS2"/>
    <property type="match status" value="1"/>
</dbReference>
<reference evidence="5" key="1">
    <citation type="submission" date="2021-01" db="EMBL/GenBank/DDBJ databases">
        <title>Tabrizicola alba sp. nov. a motile alkaliphilic bacterium isolated from a soda lake.</title>
        <authorList>
            <person name="Szuroczki S."/>
            <person name="Abbaszade G."/>
            <person name="Schumann P."/>
            <person name="Toth E."/>
        </authorList>
    </citation>
    <scope>NUCLEOTIDE SEQUENCE</scope>
    <source>
        <strain evidence="5">DMG-N-6</strain>
    </source>
</reference>
<dbReference type="InterPro" id="IPR003778">
    <property type="entry name" value="CT_A_B"/>
</dbReference>
<dbReference type="PANTHER" id="PTHR43309">
    <property type="entry name" value="5-OXOPROLINASE SUBUNIT C"/>
    <property type="match status" value="1"/>
</dbReference>
<evidence type="ECO:0000256" key="2">
    <source>
        <dbReference type="ARBA" id="ARBA00022801"/>
    </source>
</evidence>
<evidence type="ECO:0000259" key="4">
    <source>
        <dbReference type="SMART" id="SM00797"/>
    </source>
</evidence>
<evidence type="ECO:0000256" key="1">
    <source>
        <dbReference type="ARBA" id="ARBA00022741"/>
    </source>
</evidence>
<evidence type="ECO:0000256" key="3">
    <source>
        <dbReference type="ARBA" id="ARBA00022840"/>
    </source>
</evidence>